<dbReference type="EMBL" id="AAXW01000032">
    <property type="protein sequence ID" value="EAZ90002.1"/>
    <property type="molecule type" value="Genomic_DNA"/>
</dbReference>
<feature type="transmembrane region" description="Helical" evidence="1">
    <location>
        <begin position="88"/>
        <end position="108"/>
    </location>
</feature>
<evidence type="ECO:0008006" key="4">
    <source>
        <dbReference type="Google" id="ProtNLM"/>
    </source>
</evidence>
<sequence length="279" mass="30721">MALSSFPFLTDSHNAKKSPKILLWFRPTFAPEQGVFLVLLGSFFTGAALAQHWNQWTNLALLCAFLTLQMEHPYVVQLKQRKSWKPRFLIWGGIYGISALSIAIILWFHSPMLLAVYGLVVIGLIADGIAVLHQKHKSIVNEMISFAAISLAAPLAYGATTGNLSIEAVGIWILNSLFFSSAIYTIKLRKKKTHSLKPGIIYHGISMVIVAGLYSVNCLSLITALSFAVALIKFGIVNCVLNWYRQASFHSIAIFETRFSLVYVAIASISVLPAHLSPG</sequence>
<feature type="transmembrane region" description="Helical" evidence="1">
    <location>
        <begin position="222"/>
        <end position="244"/>
    </location>
</feature>
<keyword evidence="3" id="KW-1185">Reference proteome</keyword>
<evidence type="ECO:0000313" key="2">
    <source>
        <dbReference type="EMBL" id="EAZ90002.1"/>
    </source>
</evidence>
<dbReference type="InterPro" id="IPR025576">
    <property type="entry name" value="YwiC"/>
</dbReference>
<feature type="transmembrane region" description="Helical" evidence="1">
    <location>
        <begin position="256"/>
        <end position="276"/>
    </location>
</feature>
<feature type="transmembrane region" description="Helical" evidence="1">
    <location>
        <begin position="34"/>
        <end position="53"/>
    </location>
</feature>
<keyword evidence="1" id="KW-0812">Transmembrane</keyword>
<protein>
    <recommendedName>
        <fullName evidence="4">YwiC-like protein</fullName>
    </recommendedName>
</protein>
<feature type="transmembrane region" description="Helical" evidence="1">
    <location>
        <begin position="114"/>
        <end position="132"/>
    </location>
</feature>
<feature type="transmembrane region" description="Helical" evidence="1">
    <location>
        <begin position="200"/>
        <end position="216"/>
    </location>
</feature>
<dbReference type="Proteomes" id="UP000003781">
    <property type="component" value="Unassembled WGS sequence"/>
</dbReference>
<dbReference type="Pfam" id="PF14256">
    <property type="entry name" value="YwiC"/>
    <property type="match status" value="1"/>
</dbReference>
<comment type="caution">
    <text evidence="2">The sequence shown here is derived from an EMBL/GenBank/DDBJ whole genome shotgun (WGS) entry which is preliminary data.</text>
</comment>
<keyword evidence="1" id="KW-1133">Transmembrane helix</keyword>
<organism evidence="2 3">
    <name type="scientific">Crocosphaera chwakensis CCY0110</name>
    <dbReference type="NCBI Taxonomy" id="391612"/>
    <lineage>
        <taxon>Bacteria</taxon>
        <taxon>Bacillati</taxon>
        <taxon>Cyanobacteriota</taxon>
        <taxon>Cyanophyceae</taxon>
        <taxon>Oscillatoriophycideae</taxon>
        <taxon>Chroococcales</taxon>
        <taxon>Aphanothecaceae</taxon>
        <taxon>Crocosphaera</taxon>
        <taxon>Crocosphaera chwakensis</taxon>
    </lineage>
</organism>
<evidence type="ECO:0000256" key="1">
    <source>
        <dbReference type="SAM" id="Phobius"/>
    </source>
</evidence>
<feature type="transmembrane region" description="Helical" evidence="1">
    <location>
        <begin position="139"/>
        <end position="157"/>
    </location>
</feature>
<gene>
    <name evidence="2" type="ORF">CY0110_20705</name>
</gene>
<accession>A3IU28</accession>
<feature type="transmembrane region" description="Helical" evidence="1">
    <location>
        <begin position="169"/>
        <end position="188"/>
    </location>
</feature>
<reference evidence="2 3" key="1">
    <citation type="submission" date="2007-03" db="EMBL/GenBank/DDBJ databases">
        <authorList>
            <person name="Stal L."/>
            <person name="Ferriera S."/>
            <person name="Johnson J."/>
            <person name="Kravitz S."/>
            <person name="Beeson K."/>
            <person name="Sutton G."/>
            <person name="Rogers Y.-H."/>
            <person name="Friedman R."/>
            <person name="Frazier M."/>
            <person name="Venter J.C."/>
        </authorList>
    </citation>
    <scope>NUCLEOTIDE SEQUENCE [LARGE SCALE GENOMIC DNA]</scope>
    <source>
        <strain evidence="2 3">CCY0110</strain>
    </source>
</reference>
<dbReference type="RefSeq" id="WP_008276883.1">
    <property type="nucleotide sequence ID" value="NZ_AAXW01000032.1"/>
</dbReference>
<dbReference type="OrthoDB" id="509218at2"/>
<dbReference type="eggNOG" id="ENOG502Z9TK">
    <property type="taxonomic scope" value="Bacteria"/>
</dbReference>
<name>A3IU28_9CHRO</name>
<keyword evidence="1" id="KW-0472">Membrane</keyword>
<proteinExistence type="predicted"/>
<dbReference type="AlphaFoldDB" id="A3IU28"/>
<evidence type="ECO:0000313" key="3">
    <source>
        <dbReference type="Proteomes" id="UP000003781"/>
    </source>
</evidence>